<dbReference type="EMBL" id="VIWU01000001">
    <property type="protein sequence ID" value="TWF75362.1"/>
    <property type="molecule type" value="Genomic_DNA"/>
</dbReference>
<protein>
    <submittedName>
        <fullName evidence="1">Uncharacterized protein</fullName>
    </submittedName>
</protein>
<name>A0A561SKM2_9PSEU</name>
<evidence type="ECO:0000313" key="1">
    <source>
        <dbReference type="EMBL" id="TWF75362.1"/>
    </source>
</evidence>
<comment type="caution">
    <text evidence="1">The sequence shown here is derived from an EMBL/GenBank/DDBJ whole genome shotgun (WGS) entry which is preliminary data.</text>
</comment>
<dbReference type="Proteomes" id="UP000321261">
    <property type="component" value="Unassembled WGS sequence"/>
</dbReference>
<evidence type="ECO:0000313" key="2">
    <source>
        <dbReference type="Proteomes" id="UP000321261"/>
    </source>
</evidence>
<gene>
    <name evidence="1" type="ORF">FHX44_111246</name>
</gene>
<accession>A0A561SKM2</accession>
<sequence length="66" mass="7017">MTGAHELEVTTQPGGLLFTCVVDGCGRRMAIDREGRYSVIDRGDATASHRGGVGGVELDLPQVRMT</sequence>
<organism evidence="1 2">
    <name type="scientific">Pseudonocardia hierapolitana</name>
    <dbReference type="NCBI Taxonomy" id="1128676"/>
    <lineage>
        <taxon>Bacteria</taxon>
        <taxon>Bacillati</taxon>
        <taxon>Actinomycetota</taxon>
        <taxon>Actinomycetes</taxon>
        <taxon>Pseudonocardiales</taxon>
        <taxon>Pseudonocardiaceae</taxon>
        <taxon>Pseudonocardia</taxon>
    </lineage>
</organism>
<dbReference type="AlphaFoldDB" id="A0A561SKM2"/>
<dbReference type="RefSeq" id="WP_147254576.1">
    <property type="nucleotide sequence ID" value="NZ_VIWU01000001.1"/>
</dbReference>
<dbReference type="OrthoDB" id="3830479at2"/>
<proteinExistence type="predicted"/>
<keyword evidence="2" id="KW-1185">Reference proteome</keyword>
<reference evidence="1 2" key="1">
    <citation type="submission" date="2019-06" db="EMBL/GenBank/DDBJ databases">
        <title>Sequencing the genomes of 1000 actinobacteria strains.</title>
        <authorList>
            <person name="Klenk H.-P."/>
        </authorList>
    </citation>
    <scope>NUCLEOTIDE SEQUENCE [LARGE SCALE GENOMIC DNA]</scope>
    <source>
        <strain evidence="1 2">DSM 45671</strain>
    </source>
</reference>